<reference evidence="2 3" key="1">
    <citation type="submission" date="2017-03" db="EMBL/GenBank/DDBJ databases">
        <title>Isolation of Levoglucosan Utilizing Bacteria.</title>
        <authorList>
            <person name="Arya A.S."/>
        </authorList>
    </citation>
    <scope>NUCLEOTIDE SEQUENCE [LARGE SCALE GENOMIC DNA]</scope>
    <source>
        <strain evidence="2 3">MEC069</strain>
    </source>
</reference>
<evidence type="ECO:0000313" key="2">
    <source>
        <dbReference type="EMBL" id="TFE88595.1"/>
    </source>
</evidence>
<dbReference type="PROSITE" id="PS51186">
    <property type="entry name" value="GNAT"/>
    <property type="match status" value="1"/>
</dbReference>
<comment type="caution">
    <text evidence="2">The sequence shown here is derived from an EMBL/GenBank/DDBJ whole genome shotgun (WGS) entry which is preliminary data.</text>
</comment>
<keyword evidence="3" id="KW-1185">Reference proteome</keyword>
<proteinExistence type="predicted"/>
<dbReference type="InterPro" id="IPR000182">
    <property type="entry name" value="GNAT_dom"/>
</dbReference>
<dbReference type="Gene3D" id="3.40.630.30">
    <property type="match status" value="1"/>
</dbReference>
<feature type="domain" description="N-acetyltransferase" evidence="1">
    <location>
        <begin position="7"/>
        <end position="152"/>
    </location>
</feature>
<dbReference type="Pfam" id="PF00583">
    <property type="entry name" value="Acetyltransf_1"/>
    <property type="match status" value="1"/>
</dbReference>
<dbReference type="OrthoDB" id="9775804at2"/>
<evidence type="ECO:0000313" key="3">
    <source>
        <dbReference type="Proteomes" id="UP000298246"/>
    </source>
</evidence>
<dbReference type="CDD" id="cd04301">
    <property type="entry name" value="NAT_SF"/>
    <property type="match status" value="1"/>
</dbReference>
<dbReference type="InterPro" id="IPR016181">
    <property type="entry name" value="Acyl_CoA_acyltransferase"/>
</dbReference>
<organism evidence="2 3">
    <name type="scientific">Paenibacillus athensensis</name>
    <dbReference type="NCBI Taxonomy" id="1967502"/>
    <lineage>
        <taxon>Bacteria</taxon>
        <taxon>Bacillati</taxon>
        <taxon>Bacillota</taxon>
        <taxon>Bacilli</taxon>
        <taxon>Bacillales</taxon>
        <taxon>Paenibacillaceae</taxon>
        <taxon>Paenibacillus</taxon>
    </lineage>
</organism>
<evidence type="ECO:0000259" key="1">
    <source>
        <dbReference type="PROSITE" id="PS51186"/>
    </source>
</evidence>
<dbReference type="GO" id="GO:0016747">
    <property type="term" value="F:acyltransferase activity, transferring groups other than amino-acyl groups"/>
    <property type="evidence" value="ECO:0007669"/>
    <property type="project" value="InterPro"/>
</dbReference>
<dbReference type="Proteomes" id="UP000298246">
    <property type="component" value="Unassembled WGS sequence"/>
</dbReference>
<gene>
    <name evidence="2" type="ORF">B5M42_09080</name>
</gene>
<accession>A0A4Y8Q3S4</accession>
<name>A0A4Y8Q3S4_9BACL</name>
<dbReference type="SUPFAM" id="SSF55729">
    <property type="entry name" value="Acyl-CoA N-acyltransferases (Nat)"/>
    <property type="match status" value="1"/>
</dbReference>
<protein>
    <recommendedName>
        <fullName evidence="1">N-acetyltransferase domain-containing protein</fullName>
    </recommendedName>
</protein>
<sequence>MEEACMSNIRPINLNLLAPCAELFAEVFNQPPWNDQWTFETATARLQVMYQTPHFYGLAYEEEGRLLGLVMGNSEVWYNGMHFKIVEFCVAGGQQRKGIGSQLLQALEAELQQRDVTQIYFITGKGGDAEAFYRKHGYTVHSGLVVMTKRLCE</sequence>
<dbReference type="AlphaFoldDB" id="A0A4Y8Q3S4"/>
<dbReference type="EMBL" id="MYFO01000009">
    <property type="protein sequence ID" value="TFE88595.1"/>
    <property type="molecule type" value="Genomic_DNA"/>
</dbReference>